<keyword evidence="3" id="KW-0732">Signal</keyword>
<evidence type="ECO:0000313" key="6">
    <source>
        <dbReference type="Proteomes" id="UP000019150"/>
    </source>
</evidence>
<evidence type="ECO:0000256" key="2">
    <source>
        <dbReference type="SAM" id="Phobius"/>
    </source>
</evidence>
<proteinExistence type="predicted"/>
<organism evidence="5 6">
    <name type="scientific">Nocardia nova SH22a</name>
    <dbReference type="NCBI Taxonomy" id="1415166"/>
    <lineage>
        <taxon>Bacteria</taxon>
        <taxon>Bacillati</taxon>
        <taxon>Actinomycetota</taxon>
        <taxon>Actinomycetes</taxon>
        <taxon>Mycobacteriales</taxon>
        <taxon>Nocardiaceae</taxon>
        <taxon>Nocardia</taxon>
    </lineage>
</organism>
<dbReference type="EMBL" id="CP006850">
    <property type="protein sequence ID" value="AHH21503.1"/>
    <property type="molecule type" value="Genomic_DNA"/>
</dbReference>
<dbReference type="eggNOG" id="ENOG5031EEX">
    <property type="taxonomic scope" value="Bacteria"/>
</dbReference>
<evidence type="ECO:0000256" key="1">
    <source>
        <dbReference type="SAM" id="MobiDB-lite"/>
    </source>
</evidence>
<name>W5TRF2_9NOCA</name>
<accession>W5TRF2</accession>
<dbReference type="Pfam" id="PF26059">
    <property type="entry name" value="DUF8020"/>
    <property type="match status" value="1"/>
</dbReference>
<keyword evidence="6" id="KW-1185">Reference proteome</keyword>
<dbReference type="Proteomes" id="UP000019150">
    <property type="component" value="Chromosome"/>
</dbReference>
<evidence type="ECO:0000256" key="3">
    <source>
        <dbReference type="SAM" id="SignalP"/>
    </source>
</evidence>
<dbReference type="KEGG" id="nno:NONO_c67360"/>
<feature type="transmembrane region" description="Helical" evidence="2">
    <location>
        <begin position="160"/>
        <end position="188"/>
    </location>
</feature>
<feature type="compositionally biased region" description="Gly residues" evidence="1">
    <location>
        <begin position="227"/>
        <end position="239"/>
    </location>
</feature>
<sequence length="239" mass="22695">MFARALAAGTAALAATVTIAVTATAQPPTPDVEISAAAVVLSGFAPGGFAPGPDGSILVTAAGATLPTTFALDGVTHRIDARIGEGGRTLTLTPEIAARPVASAMENQLALNDFATLMSRGPVVGTVIGTVVGALVGALVGASTCLVVGPACIATIPAAILAFAGGGGVAGTVLIGGGTLAVGLWNFLTVLQAAPGQSSYAGQGGLLDPNGTGAPDAQLQLPSGSANGLGAGSSSGSGR</sequence>
<dbReference type="AlphaFoldDB" id="W5TRF2"/>
<keyword evidence="2" id="KW-1133">Transmembrane helix</keyword>
<feature type="transmembrane region" description="Helical" evidence="2">
    <location>
        <begin position="123"/>
        <end position="148"/>
    </location>
</feature>
<dbReference type="InterPro" id="IPR058333">
    <property type="entry name" value="DUF8020"/>
</dbReference>
<dbReference type="PATRIC" id="fig|1415166.3.peg.6918"/>
<reference evidence="5 6" key="1">
    <citation type="journal article" date="2014" name="Appl. Environ. Microbiol.">
        <title>Insights into the Microbial Degradation of Rubber and Gutta-Percha by Analysis of the Complete Genome of Nocardia nova SH22a.</title>
        <authorList>
            <person name="Luo Q."/>
            <person name="Hiessl S."/>
            <person name="Poehlein A."/>
            <person name="Daniel R."/>
            <person name="Steinbuchel A."/>
        </authorList>
    </citation>
    <scope>NUCLEOTIDE SEQUENCE [LARGE SCALE GENOMIC DNA]</scope>
    <source>
        <strain evidence="5">SH22a</strain>
    </source>
</reference>
<protein>
    <recommendedName>
        <fullName evidence="4">DUF8020 domain-containing protein</fullName>
    </recommendedName>
</protein>
<feature type="signal peptide" evidence="3">
    <location>
        <begin position="1"/>
        <end position="25"/>
    </location>
</feature>
<dbReference type="HOGENOM" id="CLU_1160136_0_0_11"/>
<feature type="domain" description="DUF8020" evidence="4">
    <location>
        <begin position="64"/>
        <end position="95"/>
    </location>
</feature>
<keyword evidence="2" id="KW-0812">Transmembrane</keyword>
<evidence type="ECO:0000313" key="5">
    <source>
        <dbReference type="EMBL" id="AHH21503.1"/>
    </source>
</evidence>
<feature type="chain" id="PRO_5004871843" description="DUF8020 domain-containing protein" evidence="3">
    <location>
        <begin position="26"/>
        <end position="239"/>
    </location>
</feature>
<feature type="region of interest" description="Disordered" evidence="1">
    <location>
        <begin position="204"/>
        <end position="239"/>
    </location>
</feature>
<gene>
    <name evidence="5" type="ORF">NONO_c67360</name>
</gene>
<keyword evidence="2" id="KW-0472">Membrane</keyword>
<evidence type="ECO:0000259" key="4">
    <source>
        <dbReference type="Pfam" id="PF26059"/>
    </source>
</evidence>
<dbReference type="STRING" id="1415166.NONO_c67360"/>